<dbReference type="RefSeq" id="WP_154545482.1">
    <property type="nucleotide sequence ID" value="NZ_VUMY01000013.1"/>
</dbReference>
<protein>
    <submittedName>
        <fullName evidence="1">CopG family transcriptional regulator</fullName>
    </submittedName>
</protein>
<comment type="caution">
    <text evidence="1">The sequence shown here is derived from an EMBL/GenBank/DDBJ whole genome shotgun (WGS) entry which is preliminary data.</text>
</comment>
<organism evidence="1 2">
    <name type="scientific">Mobiluncus porci</name>
    <dbReference type="NCBI Taxonomy" id="2652278"/>
    <lineage>
        <taxon>Bacteria</taxon>
        <taxon>Bacillati</taxon>
        <taxon>Actinomycetota</taxon>
        <taxon>Actinomycetes</taxon>
        <taxon>Actinomycetales</taxon>
        <taxon>Actinomycetaceae</taxon>
        <taxon>Mobiluncus</taxon>
    </lineage>
</organism>
<reference evidence="1 2" key="1">
    <citation type="submission" date="2019-08" db="EMBL/GenBank/DDBJ databases">
        <title>In-depth cultivation of the pig gut microbiome towards novel bacterial diversity and tailored functional studies.</title>
        <authorList>
            <person name="Wylensek D."/>
            <person name="Hitch T.C.A."/>
            <person name="Clavel T."/>
        </authorList>
    </citation>
    <scope>NUCLEOTIDE SEQUENCE [LARGE SCALE GENOMIC DNA]</scope>
    <source>
        <strain evidence="1 2">RF-GAM-744-WT-7</strain>
    </source>
</reference>
<keyword evidence="2" id="KW-1185">Reference proteome</keyword>
<dbReference type="AlphaFoldDB" id="A0A7K0K517"/>
<proteinExistence type="predicted"/>
<sequence>MRTTVTLDDDVLLEIDRIRAGERLGLSDALNTLARRGIGADTRHDAADYSLPTFHLGASRLDLQSTGELLDYLDEVDFGEAKTKAHKKARKNK</sequence>
<dbReference type="Proteomes" id="UP000442535">
    <property type="component" value="Unassembled WGS sequence"/>
</dbReference>
<evidence type="ECO:0000313" key="2">
    <source>
        <dbReference type="Proteomes" id="UP000442535"/>
    </source>
</evidence>
<gene>
    <name evidence="1" type="ORF">FYJ63_07790</name>
</gene>
<dbReference type="EMBL" id="VUMY01000013">
    <property type="protein sequence ID" value="MST50135.1"/>
    <property type="molecule type" value="Genomic_DNA"/>
</dbReference>
<accession>A0A7K0K517</accession>
<evidence type="ECO:0000313" key="1">
    <source>
        <dbReference type="EMBL" id="MST50135.1"/>
    </source>
</evidence>
<name>A0A7K0K517_9ACTO</name>